<keyword evidence="3" id="KW-1185">Reference proteome</keyword>
<reference evidence="2" key="1">
    <citation type="submission" date="2022-06" db="EMBL/GenBank/DDBJ databases">
        <title>Uncovering the hologenomic basis of an extraordinary plant invasion.</title>
        <authorList>
            <person name="Bieker V.C."/>
            <person name="Martin M.D."/>
            <person name="Gilbert T."/>
            <person name="Hodgins K."/>
            <person name="Battlay P."/>
            <person name="Petersen B."/>
            <person name="Wilson J."/>
        </authorList>
    </citation>
    <scope>NUCLEOTIDE SEQUENCE</scope>
    <source>
        <strain evidence="2">AA19_3_7</strain>
        <tissue evidence="2">Leaf</tissue>
    </source>
</reference>
<feature type="non-terminal residue" evidence="2">
    <location>
        <position position="83"/>
    </location>
</feature>
<dbReference type="AlphaFoldDB" id="A0AAD5GKC4"/>
<proteinExistence type="predicted"/>
<sequence>IQLSLMELRADQEPAEPTQNQRRKTSGEDDHDNRSDEGAFDSESLEESEEGELNEVKEDDDVTDKARIWLLLNLGSTDKYGVC</sequence>
<dbReference type="EMBL" id="JAMZMK010007742">
    <property type="protein sequence ID" value="KAI7743351.1"/>
    <property type="molecule type" value="Genomic_DNA"/>
</dbReference>
<protein>
    <submittedName>
        <fullName evidence="2">Uncharacterized protein</fullName>
    </submittedName>
</protein>
<dbReference type="Proteomes" id="UP001206925">
    <property type="component" value="Unassembled WGS sequence"/>
</dbReference>
<accession>A0AAD5GKC4</accession>
<evidence type="ECO:0000313" key="3">
    <source>
        <dbReference type="Proteomes" id="UP001206925"/>
    </source>
</evidence>
<name>A0AAD5GKC4_AMBAR</name>
<comment type="caution">
    <text evidence="2">The sequence shown here is derived from an EMBL/GenBank/DDBJ whole genome shotgun (WGS) entry which is preliminary data.</text>
</comment>
<feature type="region of interest" description="Disordered" evidence="1">
    <location>
        <begin position="1"/>
        <end position="60"/>
    </location>
</feature>
<organism evidence="2 3">
    <name type="scientific">Ambrosia artemisiifolia</name>
    <name type="common">Common ragweed</name>
    <dbReference type="NCBI Taxonomy" id="4212"/>
    <lineage>
        <taxon>Eukaryota</taxon>
        <taxon>Viridiplantae</taxon>
        <taxon>Streptophyta</taxon>
        <taxon>Embryophyta</taxon>
        <taxon>Tracheophyta</taxon>
        <taxon>Spermatophyta</taxon>
        <taxon>Magnoliopsida</taxon>
        <taxon>eudicotyledons</taxon>
        <taxon>Gunneridae</taxon>
        <taxon>Pentapetalae</taxon>
        <taxon>asterids</taxon>
        <taxon>campanulids</taxon>
        <taxon>Asterales</taxon>
        <taxon>Asteraceae</taxon>
        <taxon>Asteroideae</taxon>
        <taxon>Heliantheae alliance</taxon>
        <taxon>Heliantheae</taxon>
        <taxon>Ambrosia</taxon>
    </lineage>
</organism>
<evidence type="ECO:0000313" key="2">
    <source>
        <dbReference type="EMBL" id="KAI7743351.1"/>
    </source>
</evidence>
<feature type="compositionally biased region" description="Basic and acidic residues" evidence="1">
    <location>
        <begin position="25"/>
        <end position="37"/>
    </location>
</feature>
<feature type="compositionally biased region" description="Acidic residues" evidence="1">
    <location>
        <begin position="38"/>
        <end position="60"/>
    </location>
</feature>
<gene>
    <name evidence="2" type="ORF">M8C21_003232</name>
</gene>
<evidence type="ECO:0000256" key="1">
    <source>
        <dbReference type="SAM" id="MobiDB-lite"/>
    </source>
</evidence>